<organism evidence="1 2">
    <name type="scientific">candidate division TA06 bacterium B3_TA06</name>
    <dbReference type="NCBI Taxonomy" id="2012487"/>
    <lineage>
        <taxon>Bacteria</taxon>
        <taxon>Bacteria division TA06</taxon>
    </lineage>
</organism>
<dbReference type="InterPro" id="IPR036397">
    <property type="entry name" value="RNaseH_sf"/>
</dbReference>
<dbReference type="GO" id="GO:0003676">
    <property type="term" value="F:nucleic acid binding"/>
    <property type="evidence" value="ECO:0007669"/>
    <property type="project" value="InterPro"/>
</dbReference>
<dbReference type="CDD" id="cd04659">
    <property type="entry name" value="Piwi_piwi-like_ProArk"/>
    <property type="match status" value="1"/>
</dbReference>
<gene>
    <name evidence="1" type="ORF">CEE36_03440</name>
</gene>
<reference evidence="1 2" key="1">
    <citation type="submission" date="2017-06" db="EMBL/GenBank/DDBJ databases">
        <title>Novel microbial phyla capable of carbon fixation and sulfur reduction in deep-sea sediments.</title>
        <authorList>
            <person name="Huang J."/>
            <person name="Baker B."/>
            <person name="Wang Y."/>
        </authorList>
    </citation>
    <scope>NUCLEOTIDE SEQUENCE [LARGE SCALE GENOMIC DNA]</scope>
    <source>
        <strain evidence="1">B3_TA06</strain>
    </source>
</reference>
<dbReference type="InterPro" id="IPR012337">
    <property type="entry name" value="RNaseH-like_sf"/>
</dbReference>
<comment type="caution">
    <text evidence="1">The sequence shown here is derived from an EMBL/GenBank/DDBJ whole genome shotgun (WGS) entry which is preliminary data.</text>
</comment>
<proteinExistence type="predicted"/>
<dbReference type="EMBL" id="NJBO01000003">
    <property type="protein sequence ID" value="TKJ43753.1"/>
    <property type="molecule type" value="Genomic_DNA"/>
</dbReference>
<sequence length="510" mass="58782">MKKYRVPDFESGALDEPRLLFGGGNDHVDPKFGLSIFGPFSSTPTSIIVGIIGIPSMIADTEQWLERCTREVTNDKAKPREFPPFTGISSDSSFNCELKYGDLWCESLNESEIEKILRINNFNQKVSRIVELYEKKLETLAGREPQPDVIICCIPQNVIDYAVVEIKKWGELKRRRISKTERMAIKLAEFGQQFFFKEDDPRLGIEGEQYGHHNLRRGLKARAMQYGIPTQLIWPRTIKLGGTQKRGFRERVLQDDATRAWNFVVALYHKAKGIPWRLANIKPGVCFVGISFFKERAAEYPRMCTSMAQTFSFAGEGYVLRGKSFEWTKDVSPHLRYQPAKELMNEVIELYKTQNKGLPRRVVVHKSSRFWEDEINGFHVACKDISEKDFVTIGKRGIQFYRPGIYPPLRGTYVKFSDKNFLLYTDGYVPFLRTYPGPRVPQPLEILEHHGDSPWNTVLEEILALTKINWNTADFSCSKPITLAFAQRVGDILAELPPGMKERNEYRFYM</sequence>
<evidence type="ECO:0008006" key="3">
    <source>
        <dbReference type="Google" id="ProtNLM"/>
    </source>
</evidence>
<dbReference type="SUPFAM" id="SSF53098">
    <property type="entry name" value="Ribonuclease H-like"/>
    <property type="match status" value="1"/>
</dbReference>
<dbReference type="Proteomes" id="UP000317778">
    <property type="component" value="Unassembled WGS sequence"/>
</dbReference>
<dbReference type="AlphaFoldDB" id="A0A532V968"/>
<protein>
    <recommendedName>
        <fullName evidence="3">Piwi domain-containing protein</fullName>
    </recommendedName>
</protein>
<evidence type="ECO:0000313" key="2">
    <source>
        <dbReference type="Proteomes" id="UP000317778"/>
    </source>
</evidence>
<evidence type="ECO:0000313" key="1">
    <source>
        <dbReference type="EMBL" id="TKJ43753.1"/>
    </source>
</evidence>
<name>A0A532V968_UNCT6</name>
<accession>A0A532V968</accession>
<dbReference type="Gene3D" id="3.30.420.10">
    <property type="entry name" value="Ribonuclease H-like superfamily/Ribonuclease H"/>
    <property type="match status" value="1"/>
</dbReference>